<name>A0ABR3DNN3_NEUIN</name>
<evidence type="ECO:0000313" key="2">
    <source>
        <dbReference type="EMBL" id="KAL0474279.1"/>
    </source>
</evidence>
<organism evidence="2 3">
    <name type="scientific">Neurospora intermedia</name>
    <dbReference type="NCBI Taxonomy" id="5142"/>
    <lineage>
        <taxon>Eukaryota</taxon>
        <taxon>Fungi</taxon>
        <taxon>Dikarya</taxon>
        <taxon>Ascomycota</taxon>
        <taxon>Pezizomycotina</taxon>
        <taxon>Sordariomycetes</taxon>
        <taxon>Sordariomycetidae</taxon>
        <taxon>Sordariales</taxon>
        <taxon>Sordariaceae</taxon>
        <taxon>Neurospora</taxon>
    </lineage>
</organism>
<protein>
    <submittedName>
        <fullName evidence="2">Uncharacterized protein</fullName>
    </submittedName>
</protein>
<reference evidence="2 3" key="1">
    <citation type="submission" date="2023-09" db="EMBL/GenBank/DDBJ databases">
        <title>Multi-omics analysis of a traditional fermented food reveals byproduct-associated fungal strains for waste-to-food upcycling.</title>
        <authorList>
            <consortium name="Lawrence Berkeley National Laboratory"/>
            <person name="Rekdal V.M."/>
            <person name="Villalobos-Escobedo J.M."/>
            <person name="Rodriguez-Valeron N."/>
            <person name="Garcia M.O."/>
            <person name="Vasquez D.P."/>
            <person name="Damayanti I."/>
            <person name="Sorensen P.M."/>
            <person name="Baidoo E.E."/>
            <person name="De Carvalho A.C."/>
            <person name="Riley R."/>
            <person name="Lipzen A."/>
            <person name="He G."/>
            <person name="Yan M."/>
            <person name="Haridas S."/>
            <person name="Daum C."/>
            <person name="Yoshinaga Y."/>
            <person name="Ng V."/>
            <person name="Grigoriev I.V."/>
            <person name="Munk R."/>
            <person name="Nuraida L."/>
            <person name="Wijaya C.H."/>
            <person name="Morales P.-C."/>
            <person name="Keasling J.D."/>
        </authorList>
    </citation>
    <scope>NUCLEOTIDE SEQUENCE [LARGE SCALE GENOMIC DNA]</scope>
    <source>
        <strain evidence="2 3">FGSC 2613</strain>
    </source>
</reference>
<evidence type="ECO:0000313" key="3">
    <source>
        <dbReference type="Proteomes" id="UP001451303"/>
    </source>
</evidence>
<dbReference type="Proteomes" id="UP001451303">
    <property type="component" value="Unassembled WGS sequence"/>
</dbReference>
<feature type="chain" id="PRO_5047128920" evidence="1">
    <location>
        <begin position="30"/>
        <end position="378"/>
    </location>
</feature>
<dbReference type="EMBL" id="JAVLET010000001">
    <property type="protein sequence ID" value="KAL0474279.1"/>
    <property type="molecule type" value="Genomic_DNA"/>
</dbReference>
<sequence>MTFQCAPSCHWTQSFLSLWFILNPFPSLPFPSLVTSPSPWVPLKGWTGKTFTGFVVNGPAILSTLPTHQTIRPSPWFIDQAPFPPVSFPKLPRILVSLLSSTASNIDLRVPILVPAILCPLLSLVSDRTSFALPSHLHFAPFCAPGLGNWQSIKQSIVCSSVPRYLDKQRIACAFGFLLYPRNRLPPTTCTLTCTPGSSTLTVPHANARVRQRRNSSTSSCDLADVDPSTSTSSYAIHCQRRLSRAHDAFLTFYKPSPPHLTYLFVASRVLRRSEPARVGKHKTGHHTIRPSHYRYTATTRIFSSLVDESQLPLSPTRLAFPDHPLQSCSGSSILPPIPPPTNSSPEGKLVHIDSLQARHDISSLRLIHLQKATYLLV</sequence>
<keyword evidence="3" id="KW-1185">Reference proteome</keyword>
<feature type="signal peptide" evidence="1">
    <location>
        <begin position="1"/>
        <end position="29"/>
    </location>
</feature>
<evidence type="ECO:0000256" key="1">
    <source>
        <dbReference type="SAM" id="SignalP"/>
    </source>
</evidence>
<proteinExistence type="predicted"/>
<accession>A0ABR3DNN3</accession>
<keyword evidence="1" id="KW-0732">Signal</keyword>
<comment type="caution">
    <text evidence="2">The sequence shown here is derived from an EMBL/GenBank/DDBJ whole genome shotgun (WGS) entry which is preliminary data.</text>
</comment>
<gene>
    <name evidence="2" type="ORF">QR685DRAFT_576695</name>
</gene>